<comment type="subcellular location">
    <subcellularLocation>
        <location evidence="1">Cell membrane</location>
        <topology evidence="1">Multi-pass membrane protein</topology>
    </subcellularLocation>
</comment>
<sequence>MKHSPAAVTDPPALTAATKKAYWRLVPLTMLMFVVNYIDRVNIGFAKDALESDSGIGAAAYGLGAGLFFITYAVFEIPSNILLERYGAKFWLTRIMISWGLVSALMMFAHNETVFYALRMALGVAEAGFFAGVIFYFTQWFPNATRGRANAALFSASALAAVIAGPLSGALLSMDDTLGLHGWQWMFLIEGLAAVLIGLVVWTRLVSHPSEAPWLSDEEKTALIDRLAAEEAERVATKTDKAPSRWSMLRDPQMLLFCFVYFAAQLAQYAVTFWLPDFVRDIGGLSEFTIGLISVVPFAVAFFAVLAAGQISDRTGLRRTVLGSGFVLAAVGLTAAALASPVLAVVMLIVATIGFKVAASSFYVIPQQYLVGAMVAPGIALINSVGNLGGFVAPTLLGQVESRTGSVDNALLIVAVICLVALAGCALMRYQAGVQETEQDAALTSAGTDTGTSAGTGTGSEPDLPAAGPGRTVGNSG</sequence>
<feature type="transmembrane region" description="Helical" evidence="7">
    <location>
        <begin position="149"/>
        <end position="171"/>
    </location>
</feature>
<accession>A0ABS7VWG6</accession>
<gene>
    <name evidence="9" type="ORF">KVH32_02475</name>
</gene>
<evidence type="ECO:0000313" key="9">
    <source>
        <dbReference type="EMBL" id="MBZ6150031.1"/>
    </source>
</evidence>
<evidence type="ECO:0000256" key="6">
    <source>
        <dbReference type="SAM" id="MobiDB-lite"/>
    </source>
</evidence>
<evidence type="ECO:0000256" key="2">
    <source>
        <dbReference type="ARBA" id="ARBA00022448"/>
    </source>
</evidence>
<evidence type="ECO:0000256" key="3">
    <source>
        <dbReference type="ARBA" id="ARBA00022692"/>
    </source>
</evidence>
<feature type="transmembrane region" description="Helical" evidence="7">
    <location>
        <begin position="116"/>
        <end position="137"/>
    </location>
</feature>
<dbReference type="InterPro" id="IPR020846">
    <property type="entry name" value="MFS_dom"/>
</dbReference>
<feature type="transmembrane region" description="Helical" evidence="7">
    <location>
        <begin position="58"/>
        <end position="78"/>
    </location>
</feature>
<protein>
    <submittedName>
        <fullName evidence="9">MFS transporter</fullName>
    </submittedName>
</protein>
<feature type="domain" description="Major facilitator superfamily (MFS) profile" evidence="8">
    <location>
        <begin position="25"/>
        <end position="433"/>
    </location>
</feature>
<comment type="caution">
    <text evidence="9">The sequence shown here is derived from an EMBL/GenBank/DDBJ whole genome shotgun (WGS) entry which is preliminary data.</text>
</comment>
<dbReference type="Gene3D" id="1.20.1250.20">
    <property type="entry name" value="MFS general substrate transporter like domains"/>
    <property type="match status" value="2"/>
</dbReference>
<keyword evidence="3 7" id="KW-0812">Transmembrane</keyword>
<keyword evidence="5 7" id="KW-0472">Membrane</keyword>
<evidence type="ECO:0000256" key="1">
    <source>
        <dbReference type="ARBA" id="ARBA00004651"/>
    </source>
</evidence>
<evidence type="ECO:0000256" key="4">
    <source>
        <dbReference type="ARBA" id="ARBA00022989"/>
    </source>
</evidence>
<feature type="compositionally biased region" description="Low complexity" evidence="6">
    <location>
        <begin position="443"/>
        <end position="455"/>
    </location>
</feature>
<name>A0ABS7VWG6_STROV</name>
<proteinExistence type="predicted"/>
<dbReference type="PANTHER" id="PTHR43791">
    <property type="entry name" value="PERMEASE-RELATED"/>
    <property type="match status" value="1"/>
</dbReference>
<feature type="transmembrane region" description="Helical" evidence="7">
    <location>
        <begin position="288"/>
        <end position="308"/>
    </location>
</feature>
<evidence type="ECO:0000313" key="10">
    <source>
        <dbReference type="Proteomes" id="UP000758701"/>
    </source>
</evidence>
<dbReference type="PANTHER" id="PTHR43791:SF36">
    <property type="entry name" value="TRANSPORTER, PUTATIVE (AFU_ORTHOLOGUE AFUA_6G08340)-RELATED"/>
    <property type="match status" value="1"/>
</dbReference>
<feature type="transmembrane region" description="Helical" evidence="7">
    <location>
        <begin position="372"/>
        <end position="397"/>
    </location>
</feature>
<evidence type="ECO:0000256" key="5">
    <source>
        <dbReference type="ARBA" id="ARBA00023136"/>
    </source>
</evidence>
<dbReference type="Proteomes" id="UP000758701">
    <property type="component" value="Unassembled WGS sequence"/>
</dbReference>
<evidence type="ECO:0000256" key="7">
    <source>
        <dbReference type="SAM" id="Phobius"/>
    </source>
</evidence>
<feature type="transmembrane region" description="Helical" evidence="7">
    <location>
        <begin position="254"/>
        <end position="276"/>
    </location>
</feature>
<dbReference type="Pfam" id="PF07690">
    <property type="entry name" value="MFS_1"/>
    <property type="match status" value="1"/>
</dbReference>
<feature type="transmembrane region" description="Helical" evidence="7">
    <location>
        <begin position="183"/>
        <end position="202"/>
    </location>
</feature>
<dbReference type="RefSeq" id="WP_224309013.1">
    <property type="nucleotide sequence ID" value="NZ_JAHSST010000001.1"/>
</dbReference>
<feature type="region of interest" description="Disordered" evidence="6">
    <location>
        <begin position="443"/>
        <end position="477"/>
    </location>
</feature>
<dbReference type="InterPro" id="IPR036259">
    <property type="entry name" value="MFS_trans_sf"/>
</dbReference>
<keyword evidence="2" id="KW-0813">Transport</keyword>
<feature type="transmembrane region" description="Helical" evidence="7">
    <location>
        <begin position="409"/>
        <end position="428"/>
    </location>
</feature>
<feature type="transmembrane region" description="Helical" evidence="7">
    <location>
        <begin position="320"/>
        <end position="339"/>
    </location>
</feature>
<organism evidence="9 10">
    <name type="scientific">Streptomyces olivaceus</name>
    <dbReference type="NCBI Taxonomy" id="47716"/>
    <lineage>
        <taxon>Bacteria</taxon>
        <taxon>Bacillati</taxon>
        <taxon>Actinomycetota</taxon>
        <taxon>Actinomycetes</taxon>
        <taxon>Kitasatosporales</taxon>
        <taxon>Streptomycetaceae</taxon>
        <taxon>Streptomyces</taxon>
    </lineage>
</organism>
<dbReference type="EMBL" id="JAHSTP010000001">
    <property type="protein sequence ID" value="MBZ6150031.1"/>
    <property type="molecule type" value="Genomic_DNA"/>
</dbReference>
<keyword evidence="4 7" id="KW-1133">Transmembrane helix</keyword>
<evidence type="ECO:0000259" key="8">
    <source>
        <dbReference type="PROSITE" id="PS50850"/>
    </source>
</evidence>
<feature type="transmembrane region" description="Helical" evidence="7">
    <location>
        <begin position="345"/>
        <end position="365"/>
    </location>
</feature>
<dbReference type="InterPro" id="IPR011701">
    <property type="entry name" value="MFS"/>
</dbReference>
<keyword evidence="10" id="KW-1185">Reference proteome</keyword>
<dbReference type="CDD" id="cd17319">
    <property type="entry name" value="MFS_ExuT_GudP_like"/>
    <property type="match status" value="1"/>
</dbReference>
<dbReference type="PROSITE" id="PS50850">
    <property type="entry name" value="MFS"/>
    <property type="match status" value="1"/>
</dbReference>
<feature type="transmembrane region" description="Helical" evidence="7">
    <location>
        <begin position="90"/>
        <end position="110"/>
    </location>
</feature>
<feature type="transmembrane region" description="Helical" evidence="7">
    <location>
        <begin position="21"/>
        <end position="38"/>
    </location>
</feature>
<reference evidence="9 10" key="1">
    <citation type="submission" date="2021-06" db="EMBL/GenBank/DDBJ databases">
        <title>Ecological speciation of a Streptomyces species isolated from different habitats and geographic origins.</title>
        <authorList>
            <person name="Wang J."/>
        </authorList>
    </citation>
    <scope>NUCLEOTIDE SEQUENCE [LARGE SCALE GENOMIC DNA]</scope>
    <source>
        <strain evidence="9 10">FXJ8.012</strain>
    </source>
</reference>
<dbReference type="SUPFAM" id="SSF103473">
    <property type="entry name" value="MFS general substrate transporter"/>
    <property type="match status" value="1"/>
</dbReference>